<dbReference type="EMBL" id="JAIWYP010000005">
    <property type="protein sequence ID" value="KAH3817681.1"/>
    <property type="molecule type" value="Genomic_DNA"/>
</dbReference>
<evidence type="ECO:0000313" key="1">
    <source>
        <dbReference type="EMBL" id="KAH3817681.1"/>
    </source>
</evidence>
<protein>
    <submittedName>
        <fullName evidence="1">Uncharacterized protein</fullName>
    </submittedName>
</protein>
<gene>
    <name evidence="1" type="ORF">DPMN_119236</name>
</gene>
<reference evidence="1" key="2">
    <citation type="submission" date="2020-11" db="EMBL/GenBank/DDBJ databases">
        <authorList>
            <person name="McCartney M.A."/>
            <person name="Auch B."/>
            <person name="Kono T."/>
            <person name="Mallez S."/>
            <person name="Becker A."/>
            <person name="Gohl D.M."/>
            <person name="Silverstein K.A.T."/>
            <person name="Koren S."/>
            <person name="Bechman K.B."/>
            <person name="Herman A."/>
            <person name="Abrahante J.E."/>
            <person name="Garbe J."/>
        </authorList>
    </citation>
    <scope>NUCLEOTIDE SEQUENCE</scope>
    <source>
        <strain evidence="1">Duluth1</strain>
        <tissue evidence="1">Whole animal</tissue>
    </source>
</reference>
<dbReference type="Proteomes" id="UP000828390">
    <property type="component" value="Unassembled WGS sequence"/>
</dbReference>
<name>A0A9D4GHX6_DREPO</name>
<reference evidence="1" key="1">
    <citation type="journal article" date="2019" name="bioRxiv">
        <title>The Genome of the Zebra Mussel, Dreissena polymorpha: A Resource for Invasive Species Research.</title>
        <authorList>
            <person name="McCartney M.A."/>
            <person name="Auch B."/>
            <person name="Kono T."/>
            <person name="Mallez S."/>
            <person name="Zhang Y."/>
            <person name="Obille A."/>
            <person name="Becker A."/>
            <person name="Abrahante J.E."/>
            <person name="Garbe J."/>
            <person name="Badalamenti J.P."/>
            <person name="Herman A."/>
            <person name="Mangelson H."/>
            <person name="Liachko I."/>
            <person name="Sullivan S."/>
            <person name="Sone E.D."/>
            <person name="Koren S."/>
            <person name="Silverstein K.A.T."/>
            <person name="Beckman K.B."/>
            <person name="Gohl D.M."/>
        </authorList>
    </citation>
    <scope>NUCLEOTIDE SEQUENCE</scope>
    <source>
        <strain evidence="1">Duluth1</strain>
        <tissue evidence="1">Whole animal</tissue>
    </source>
</reference>
<keyword evidence="2" id="KW-1185">Reference proteome</keyword>
<organism evidence="1 2">
    <name type="scientific">Dreissena polymorpha</name>
    <name type="common">Zebra mussel</name>
    <name type="synonym">Mytilus polymorpha</name>
    <dbReference type="NCBI Taxonomy" id="45954"/>
    <lineage>
        <taxon>Eukaryota</taxon>
        <taxon>Metazoa</taxon>
        <taxon>Spiralia</taxon>
        <taxon>Lophotrochozoa</taxon>
        <taxon>Mollusca</taxon>
        <taxon>Bivalvia</taxon>
        <taxon>Autobranchia</taxon>
        <taxon>Heteroconchia</taxon>
        <taxon>Euheterodonta</taxon>
        <taxon>Imparidentia</taxon>
        <taxon>Neoheterodontei</taxon>
        <taxon>Myida</taxon>
        <taxon>Dreissenoidea</taxon>
        <taxon>Dreissenidae</taxon>
        <taxon>Dreissena</taxon>
    </lineage>
</organism>
<accession>A0A9D4GHX6</accession>
<proteinExistence type="predicted"/>
<evidence type="ECO:0000313" key="2">
    <source>
        <dbReference type="Proteomes" id="UP000828390"/>
    </source>
</evidence>
<sequence length="56" mass="6330">MLATILEILFQDGQVRFMMPESFVTVECTSSWRTTLSKKDTNTCWGIRATPVNAGF</sequence>
<dbReference type="AlphaFoldDB" id="A0A9D4GHX6"/>
<comment type="caution">
    <text evidence="1">The sequence shown here is derived from an EMBL/GenBank/DDBJ whole genome shotgun (WGS) entry which is preliminary data.</text>
</comment>